<evidence type="ECO:0000256" key="1">
    <source>
        <dbReference type="SAM" id="Phobius"/>
    </source>
</evidence>
<evidence type="ECO:0000313" key="3">
    <source>
        <dbReference type="Proteomes" id="UP000234197"/>
    </source>
</evidence>
<organism evidence="2 3">
    <name type="scientific">Veillonella parvula</name>
    <name type="common">Staphylococcus parvulus</name>
    <dbReference type="NCBI Taxonomy" id="29466"/>
    <lineage>
        <taxon>Bacteria</taxon>
        <taxon>Bacillati</taxon>
        <taxon>Bacillota</taxon>
        <taxon>Negativicutes</taxon>
        <taxon>Veillonellales</taxon>
        <taxon>Veillonellaceae</taxon>
        <taxon>Veillonella</taxon>
    </lineage>
</organism>
<dbReference type="RefSeq" id="WP_039965018.1">
    <property type="nucleotide sequence ID" value="NZ_CABKOT010000010.1"/>
</dbReference>
<reference evidence="2" key="1">
    <citation type="submission" date="2017-12" db="EMBL/GenBank/DDBJ databases">
        <authorList>
            <person name="Thomas-White K."/>
            <person name="Wolfe A.J."/>
        </authorList>
    </citation>
    <scope>NUCLEOTIDE SEQUENCE</scope>
    <source>
        <strain evidence="2">UMB0138</strain>
    </source>
</reference>
<feature type="transmembrane region" description="Helical" evidence="1">
    <location>
        <begin position="12"/>
        <end position="30"/>
    </location>
</feature>
<sequence length="232" mass="27656">MEAVGVISDISYNASILFSICTIIFTIYKFKKQKKWNSELEKLKYSFEHNLTSYRIYIELKHKRIIKVNQCMVQAYSFVSNIASPIQEHPDFSRYTKQEISDYLDKISLDENDKIYIINQWELNKTRALKEVVYWYNRSKCLSAYNSINKLKKHLLYVRLYIKEEDFKALFEFTLKLNSILIYKETLLDEIRGLSYDNHNLIQDIQSNLDEATVLYEELVSLLRKALEIDLL</sequence>
<evidence type="ECO:0000313" key="2">
    <source>
        <dbReference type="EMBL" id="MEO9177602.1"/>
    </source>
</evidence>
<keyword evidence="1" id="KW-0472">Membrane</keyword>
<keyword evidence="1" id="KW-0812">Transmembrane</keyword>
<keyword evidence="1" id="KW-1133">Transmembrane helix</keyword>
<proteinExistence type="predicted"/>
<name>A0ABV0I8C3_VEIPA</name>
<accession>A0ABV0I8C3</accession>
<dbReference type="EMBL" id="PKMC02000004">
    <property type="protein sequence ID" value="MEO9177602.1"/>
    <property type="molecule type" value="Genomic_DNA"/>
</dbReference>
<comment type="caution">
    <text evidence="2">The sequence shown here is derived from an EMBL/GenBank/DDBJ whole genome shotgun (WGS) entry which is preliminary data.</text>
</comment>
<reference evidence="2" key="2">
    <citation type="submission" date="2024-04" db="EMBL/GenBank/DDBJ databases">
        <title>Na.</title>
        <authorList>
            <person name="Choi B."/>
        </authorList>
    </citation>
    <scope>NUCLEOTIDE SEQUENCE</scope>
    <source>
        <strain evidence="2">UMB0138</strain>
    </source>
</reference>
<dbReference type="Proteomes" id="UP000234197">
    <property type="component" value="Unassembled WGS sequence"/>
</dbReference>
<gene>
    <name evidence="2" type="ORF">CYJ21_001390</name>
</gene>
<keyword evidence="3" id="KW-1185">Reference proteome</keyword>
<protein>
    <submittedName>
        <fullName evidence="2">Uncharacterized protein</fullName>
    </submittedName>
</protein>